<dbReference type="FunFam" id="2.60.40.150:FF:000042">
    <property type="entry name" value="Copine 3"/>
    <property type="match status" value="1"/>
</dbReference>
<dbReference type="InterPro" id="IPR035892">
    <property type="entry name" value="C2_domain_sf"/>
</dbReference>
<evidence type="ECO:0000256" key="11">
    <source>
        <dbReference type="ARBA" id="ARBA00023242"/>
    </source>
</evidence>
<dbReference type="Gene3D" id="3.40.50.410">
    <property type="entry name" value="von Willebrand factor, type A domain"/>
    <property type="match status" value="1"/>
</dbReference>
<dbReference type="InterPro" id="IPR037768">
    <property type="entry name" value="C2B_Copine"/>
</dbReference>
<dbReference type="InterPro" id="IPR036465">
    <property type="entry name" value="vWFA_dom_sf"/>
</dbReference>
<dbReference type="PROSITE" id="PS50004">
    <property type="entry name" value="C2"/>
    <property type="match status" value="2"/>
</dbReference>
<keyword evidence="5" id="KW-1003">Cell membrane</keyword>
<keyword evidence="11" id="KW-0539">Nucleus</keyword>
<dbReference type="GO" id="GO:0046872">
    <property type="term" value="F:metal ion binding"/>
    <property type="evidence" value="ECO:0007669"/>
    <property type="project" value="UniProtKB-KW"/>
</dbReference>
<dbReference type="InterPro" id="IPR000008">
    <property type="entry name" value="C2_dom"/>
</dbReference>
<dbReference type="InterPro" id="IPR010734">
    <property type="entry name" value="Copine_C"/>
</dbReference>
<dbReference type="CDD" id="cd01459">
    <property type="entry name" value="vWA_copine_like"/>
    <property type="match status" value="1"/>
</dbReference>
<keyword evidence="10" id="KW-0472">Membrane</keyword>
<comment type="subcellular location">
    <subcellularLocation>
        <location evidence="2">Cell membrane</location>
    </subcellularLocation>
    <subcellularLocation>
        <location evidence="3">Cytoplasm</location>
    </subcellularLocation>
    <subcellularLocation>
        <location evidence="1">Nucleus</location>
    </subcellularLocation>
</comment>
<evidence type="ECO:0000256" key="7">
    <source>
        <dbReference type="ARBA" id="ARBA00022723"/>
    </source>
</evidence>
<dbReference type="Proteomes" id="UP001152320">
    <property type="component" value="Chromosome 5"/>
</dbReference>
<evidence type="ECO:0000256" key="12">
    <source>
        <dbReference type="SAM" id="MobiDB-lite"/>
    </source>
</evidence>
<proteinExistence type="inferred from homology"/>
<evidence type="ECO:0000256" key="8">
    <source>
        <dbReference type="ARBA" id="ARBA00022737"/>
    </source>
</evidence>
<dbReference type="GO" id="GO:0005737">
    <property type="term" value="C:cytoplasm"/>
    <property type="evidence" value="ECO:0007669"/>
    <property type="project" value="UniProtKB-SubCell"/>
</dbReference>
<feature type="domain" description="C2" evidence="13">
    <location>
        <begin position="72"/>
        <end position="195"/>
    </location>
</feature>
<dbReference type="SMART" id="SM00327">
    <property type="entry name" value="VWA"/>
    <property type="match status" value="1"/>
</dbReference>
<dbReference type="InterPro" id="IPR002035">
    <property type="entry name" value="VWF_A"/>
</dbReference>
<dbReference type="AlphaFoldDB" id="A0A9Q1CAQ5"/>
<organism evidence="15 16">
    <name type="scientific">Holothuria leucospilota</name>
    <name type="common">Black long sea cucumber</name>
    <name type="synonym">Mertensiothuria leucospilota</name>
    <dbReference type="NCBI Taxonomy" id="206669"/>
    <lineage>
        <taxon>Eukaryota</taxon>
        <taxon>Metazoa</taxon>
        <taxon>Echinodermata</taxon>
        <taxon>Eleutherozoa</taxon>
        <taxon>Echinozoa</taxon>
        <taxon>Holothuroidea</taxon>
        <taxon>Aspidochirotacea</taxon>
        <taxon>Aspidochirotida</taxon>
        <taxon>Holothuriidae</taxon>
        <taxon>Holothuria</taxon>
    </lineage>
</organism>
<evidence type="ECO:0000256" key="1">
    <source>
        <dbReference type="ARBA" id="ARBA00004123"/>
    </source>
</evidence>
<dbReference type="OrthoDB" id="5855668at2759"/>
<dbReference type="GO" id="GO:0005634">
    <property type="term" value="C:nucleus"/>
    <property type="evidence" value="ECO:0007669"/>
    <property type="project" value="UniProtKB-SubCell"/>
</dbReference>
<keyword evidence="6" id="KW-0963">Cytoplasm</keyword>
<accession>A0A9Q1CAQ5</accession>
<feature type="region of interest" description="Disordered" evidence="12">
    <location>
        <begin position="493"/>
        <end position="517"/>
    </location>
</feature>
<gene>
    <name evidence="15" type="ORF">HOLleu_12798</name>
</gene>
<name>A0A9Q1CAQ5_HOLLE</name>
<dbReference type="Pfam" id="PF00168">
    <property type="entry name" value="C2"/>
    <property type="match status" value="2"/>
</dbReference>
<comment type="similarity">
    <text evidence="4">Belongs to the copine family.</text>
</comment>
<evidence type="ECO:0000256" key="2">
    <source>
        <dbReference type="ARBA" id="ARBA00004236"/>
    </source>
</evidence>
<evidence type="ECO:0000259" key="13">
    <source>
        <dbReference type="PROSITE" id="PS50004"/>
    </source>
</evidence>
<dbReference type="GO" id="GO:0005886">
    <property type="term" value="C:plasma membrane"/>
    <property type="evidence" value="ECO:0007669"/>
    <property type="project" value="UniProtKB-SubCell"/>
</dbReference>
<feature type="domain" description="VWFA" evidence="14">
    <location>
        <begin position="253"/>
        <end position="474"/>
    </location>
</feature>
<dbReference type="GO" id="GO:0071277">
    <property type="term" value="P:cellular response to calcium ion"/>
    <property type="evidence" value="ECO:0007669"/>
    <property type="project" value="UniProtKB-ARBA"/>
</dbReference>
<dbReference type="PANTHER" id="PTHR10857">
    <property type="entry name" value="COPINE"/>
    <property type="match status" value="1"/>
</dbReference>
<dbReference type="PANTHER" id="PTHR10857:SF106">
    <property type="entry name" value="C2 DOMAIN-CONTAINING PROTEIN"/>
    <property type="match status" value="1"/>
</dbReference>
<dbReference type="GO" id="GO:0005544">
    <property type="term" value="F:calcium-dependent phospholipid binding"/>
    <property type="evidence" value="ECO:0007669"/>
    <property type="project" value="InterPro"/>
</dbReference>
<protein>
    <submittedName>
        <fullName evidence="15">Copine-8</fullName>
    </submittedName>
</protein>
<comment type="caution">
    <text evidence="15">The sequence shown here is derived from an EMBL/GenBank/DDBJ whole genome shotgun (WGS) entry which is preliminary data.</text>
</comment>
<dbReference type="Pfam" id="PF07002">
    <property type="entry name" value="Copine"/>
    <property type="match status" value="1"/>
</dbReference>
<reference evidence="15" key="1">
    <citation type="submission" date="2021-10" db="EMBL/GenBank/DDBJ databases">
        <title>Tropical sea cucumber genome reveals ecological adaptation and Cuvierian tubules defense mechanism.</title>
        <authorList>
            <person name="Chen T."/>
        </authorList>
    </citation>
    <scope>NUCLEOTIDE SEQUENCE</scope>
    <source>
        <strain evidence="15">Nanhai2018</strain>
        <tissue evidence="15">Muscle</tissue>
    </source>
</reference>
<keyword evidence="16" id="KW-1185">Reference proteome</keyword>
<keyword evidence="8" id="KW-0677">Repeat</keyword>
<dbReference type="SMART" id="SM00239">
    <property type="entry name" value="C2"/>
    <property type="match status" value="1"/>
</dbReference>
<dbReference type="PROSITE" id="PS50234">
    <property type="entry name" value="VWFA"/>
    <property type="match status" value="1"/>
</dbReference>
<evidence type="ECO:0000256" key="3">
    <source>
        <dbReference type="ARBA" id="ARBA00004496"/>
    </source>
</evidence>
<dbReference type="Gene3D" id="2.60.40.150">
    <property type="entry name" value="C2 domain"/>
    <property type="match status" value="2"/>
</dbReference>
<keyword evidence="9" id="KW-0106">Calcium</keyword>
<dbReference type="SUPFAM" id="SSF53300">
    <property type="entry name" value="vWA-like"/>
    <property type="match status" value="1"/>
</dbReference>
<evidence type="ECO:0000313" key="16">
    <source>
        <dbReference type="Proteomes" id="UP001152320"/>
    </source>
</evidence>
<evidence type="ECO:0000256" key="6">
    <source>
        <dbReference type="ARBA" id="ARBA00022490"/>
    </source>
</evidence>
<evidence type="ECO:0000256" key="5">
    <source>
        <dbReference type="ARBA" id="ARBA00022475"/>
    </source>
</evidence>
<feature type="domain" description="C2" evidence="13">
    <location>
        <begin position="1"/>
        <end position="64"/>
    </location>
</feature>
<dbReference type="InterPro" id="IPR045052">
    <property type="entry name" value="Copine"/>
</dbReference>
<evidence type="ECO:0000259" key="14">
    <source>
        <dbReference type="PROSITE" id="PS50234"/>
    </source>
</evidence>
<dbReference type="CDD" id="cd04048">
    <property type="entry name" value="C2A_Copine"/>
    <property type="match status" value="1"/>
</dbReference>
<evidence type="ECO:0000256" key="9">
    <source>
        <dbReference type="ARBA" id="ARBA00022837"/>
    </source>
</evidence>
<dbReference type="EMBL" id="JAIZAY010000005">
    <property type="protein sequence ID" value="KAJ8041876.1"/>
    <property type="molecule type" value="Genomic_DNA"/>
</dbReference>
<keyword evidence="7" id="KW-0479">Metal-binding</keyword>
<evidence type="ECO:0000313" key="15">
    <source>
        <dbReference type="EMBL" id="KAJ8041876.1"/>
    </source>
</evidence>
<dbReference type="SUPFAM" id="SSF49562">
    <property type="entry name" value="C2 domain (Calcium/lipid-binding domain, CaLB)"/>
    <property type="match status" value="2"/>
</dbReference>
<evidence type="ECO:0000256" key="10">
    <source>
        <dbReference type="ARBA" id="ARBA00023136"/>
    </source>
</evidence>
<evidence type="ECO:0000256" key="4">
    <source>
        <dbReference type="ARBA" id="ARBA00009048"/>
    </source>
</evidence>
<dbReference type="CDD" id="cd04047">
    <property type="entry name" value="C2B_Copine"/>
    <property type="match status" value="1"/>
</dbReference>
<sequence>MNNLNPRFVRKFLVDYFFEESQHLKFEVYDIDSKSTDLSKHDFIGSMTCTMGEIMAAGGGSLTKELKGDVKKCGSITIRGEELSSCRDLIYMKFRGEHLDKKDTFGKSDPFLVLYRENLDEGFTICYKTEIIKKTLNPDWKEFSIFSRALCNGDYDRQIKFECYDWDRDGGHDLIGIFQTTSRELSRGPCPSNVYEVRFFSICSKCFILQLIHPKKKAKKKNYKNSGLIFLEIYRVEKVHSFLDYIQGGTQMNFTVAVDFTASNGDPRQPTSLHYMNPYQPNHYMRALKAVGEVIEDYDTDKLFPALGFGARIPPRMTVSHEFFMNGKQDHPFCEGVKGVIEAYQRSLTSVQLYGPTNFAPVINHVARYCFTAMKQMTDGTEYFILLIITDGVITDMQNTKQAIVKAAKLPMSIIIVGVGNEDFTAMEELDGDEVRLSYKGVAAERDIVQFVPFREFENSSNAIISQAQLAKEVLAEIPDQFLSFMRKNRINPKPRRGSVTSMASRSSAIASAPAMR</sequence>
<feature type="compositionally biased region" description="Low complexity" evidence="12">
    <location>
        <begin position="502"/>
        <end position="517"/>
    </location>
</feature>